<evidence type="ECO:0000313" key="2">
    <source>
        <dbReference type="EMBL" id="ONK68606.1"/>
    </source>
</evidence>
<feature type="region of interest" description="Disordered" evidence="1">
    <location>
        <begin position="1"/>
        <end position="95"/>
    </location>
</feature>
<dbReference type="AlphaFoldDB" id="A0A5P1ERN4"/>
<keyword evidence="3" id="KW-1185">Reference proteome</keyword>
<reference evidence="3" key="1">
    <citation type="journal article" date="2017" name="Nat. Commun.">
        <title>The asparagus genome sheds light on the origin and evolution of a young Y chromosome.</title>
        <authorList>
            <person name="Harkess A."/>
            <person name="Zhou J."/>
            <person name="Xu C."/>
            <person name="Bowers J.E."/>
            <person name="Van der Hulst R."/>
            <person name="Ayyampalayam S."/>
            <person name="Mercati F."/>
            <person name="Riccardi P."/>
            <person name="McKain M.R."/>
            <person name="Kakrana A."/>
            <person name="Tang H."/>
            <person name="Ray J."/>
            <person name="Groenendijk J."/>
            <person name="Arikit S."/>
            <person name="Mathioni S.M."/>
            <person name="Nakano M."/>
            <person name="Shan H."/>
            <person name="Telgmann-Rauber A."/>
            <person name="Kanno A."/>
            <person name="Yue Z."/>
            <person name="Chen H."/>
            <person name="Li W."/>
            <person name="Chen Y."/>
            <person name="Xu X."/>
            <person name="Zhang Y."/>
            <person name="Luo S."/>
            <person name="Chen H."/>
            <person name="Gao J."/>
            <person name="Mao Z."/>
            <person name="Pires J.C."/>
            <person name="Luo M."/>
            <person name="Kudrna D."/>
            <person name="Wing R.A."/>
            <person name="Meyers B.C."/>
            <person name="Yi K."/>
            <person name="Kong H."/>
            <person name="Lavrijsen P."/>
            <person name="Sunseri F."/>
            <person name="Falavigna A."/>
            <person name="Ye Y."/>
            <person name="Leebens-Mack J.H."/>
            <person name="Chen G."/>
        </authorList>
    </citation>
    <scope>NUCLEOTIDE SEQUENCE [LARGE SCALE GENOMIC DNA]</scope>
    <source>
        <strain evidence="3">cv. DH0086</strain>
    </source>
</reference>
<evidence type="ECO:0000313" key="3">
    <source>
        <dbReference type="Proteomes" id="UP000243459"/>
    </source>
</evidence>
<evidence type="ECO:0000256" key="1">
    <source>
        <dbReference type="SAM" id="MobiDB-lite"/>
    </source>
</evidence>
<organism evidence="2 3">
    <name type="scientific">Asparagus officinalis</name>
    <name type="common">Garden asparagus</name>
    <dbReference type="NCBI Taxonomy" id="4686"/>
    <lineage>
        <taxon>Eukaryota</taxon>
        <taxon>Viridiplantae</taxon>
        <taxon>Streptophyta</taxon>
        <taxon>Embryophyta</taxon>
        <taxon>Tracheophyta</taxon>
        <taxon>Spermatophyta</taxon>
        <taxon>Magnoliopsida</taxon>
        <taxon>Liliopsida</taxon>
        <taxon>Asparagales</taxon>
        <taxon>Asparagaceae</taxon>
        <taxon>Asparagoideae</taxon>
        <taxon>Asparagus</taxon>
    </lineage>
</organism>
<feature type="compositionally biased region" description="Basic and acidic residues" evidence="1">
    <location>
        <begin position="19"/>
        <end position="35"/>
    </location>
</feature>
<gene>
    <name evidence="2" type="ORF">A4U43_C05F13900</name>
</gene>
<protein>
    <submittedName>
        <fullName evidence="2">Uncharacterized protein</fullName>
    </submittedName>
</protein>
<feature type="compositionally biased region" description="Low complexity" evidence="1">
    <location>
        <begin position="73"/>
        <end position="90"/>
    </location>
</feature>
<proteinExistence type="predicted"/>
<name>A0A5P1ERN4_ASPOF</name>
<sequence>MVGELAAKRRRGLGQGFEVMREENGRGAAKAREGWRLPGGEAGEGGWGGGSVTASGDTGSGVRDAFEERDGDLASGSSLSSSLKSSSEPSKAARENAVSRRLRLLSRSVAFSRDPPPSPALKIRRLLSRSVAFACNRAVVSRRETALQQRRVAAAPQSQQQAFFHQFKVEILVDVEVRLNSWNLKYASSPSITHSHP</sequence>
<accession>A0A5P1ERN4</accession>
<dbReference type="EMBL" id="CM007385">
    <property type="protein sequence ID" value="ONK68606.1"/>
    <property type="molecule type" value="Genomic_DNA"/>
</dbReference>
<dbReference type="Gramene" id="ONK68606">
    <property type="protein sequence ID" value="ONK68606"/>
    <property type="gene ID" value="A4U43_C05F13900"/>
</dbReference>
<dbReference type="Proteomes" id="UP000243459">
    <property type="component" value="Chromosome 5"/>
</dbReference>
<feature type="compositionally biased region" description="Gly residues" evidence="1">
    <location>
        <begin position="40"/>
        <end position="51"/>
    </location>
</feature>